<name>A0A327RRP5_9SPHI</name>
<proteinExistence type="predicted"/>
<comment type="caution">
    <text evidence="2">The sequence shown here is derived from an EMBL/GenBank/DDBJ whole genome shotgun (WGS) entry which is preliminary data.</text>
</comment>
<dbReference type="PROSITE" id="PS50994">
    <property type="entry name" value="INTEGRASE"/>
    <property type="match status" value="1"/>
</dbReference>
<dbReference type="Gene3D" id="3.30.420.10">
    <property type="entry name" value="Ribonuclease H-like superfamily/Ribonuclease H"/>
    <property type="match status" value="1"/>
</dbReference>
<dbReference type="InterPro" id="IPR009057">
    <property type="entry name" value="Homeodomain-like_sf"/>
</dbReference>
<evidence type="ECO:0000259" key="1">
    <source>
        <dbReference type="PROSITE" id="PS50994"/>
    </source>
</evidence>
<sequence length="327" mass="37940">MANKPLSMHKVRQVLLFFKQGASQRSIERDVKINRRTIAVYLQKFKETGTEFTELLKLSDEQLEELLGLLKPITEDIDPRKVELKALIPGYMNQMVANSNITRLLLWEEYIKAYPHGFQYSRFCDFFTDHSRVNNAVMHFEHEPAKVLQVDFAGDKLHYVDPLSGEFIECDVFIAVLPFSSFDYVEAMENATLPQVLKALNNTLDYFGGVPSAVKSDNMRQWVSKSCKYEPTFPELLEQWAGHNHIALLAARPYKPRDKPSVENGVRIAYRHIYALLRNETFYSLAELNKAIREKLAQHHQLNFQKKTFSRLELFNTQEKPLLQALP</sequence>
<accession>A0A327RRP5</accession>
<protein>
    <submittedName>
        <fullName evidence="2">Integrase-like protein</fullName>
    </submittedName>
</protein>
<dbReference type="GO" id="GO:0015074">
    <property type="term" value="P:DNA integration"/>
    <property type="evidence" value="ECO:0007669"/>
    <property type="project" value="InterPro"/>
</dbReference>
<dbReference type="RefSeq" id="WP_111636573.1">
    <property type="nucleotide sequence ID" value="NZ_QLLR01000081.1"/>
</dbReference>
<organism evidence="2 3">
    <name type="scientific">Pedobacter cryoconitis</name>
    <dbReference type="NCBI Taxonomy" id="188932"/>
    <lineage>
        <taxon>Bacteria</taxon>
        <taxon>Pseudomonadati</taxon>
        <taxon>Bacteroidota</taxon>
        <taxon>Sphingobacteriia</taxon>
        <taxon>Sphingobacteriales</taxon>
        <taxon>Sphingobacteriaceae</taxon>
        <taxon>Pedobacter</taxon>
    </lineage>
</organism>
<feature type="domain" description="Integrase catalytic" evidence="1">
    <location>
        <begin position="140"/>
        <end position="327"/>
    </location>
</feature>
<dbReference type="SUPFAM" id="SSF53098">
    <property type="entry name" value="Ribonuclease H-like"/>
    <property type="match status" value="1"/>
</dbReference>
<dbReference type="OrthoDB" id="3193769at2"/>
<evidence type="ECO:0000313" key="3">
    <source>
        <dbReference type="Proteomes" id="UP000249754"/>
    </source>
</evidence>
<dbReference type="EMBL" id="QLLR01000081">
    <property type="protein sequence ID" value="RAJ19095.1"/>
    <property type="molecule type" value="Genomic_DNA"/>
</dbReference>
<dbReference type="SUPFAM" id="SSF46689">
    <property type="entry name" value="Homeodomain-like"/>
    <property type="match status" value="1"/>
</dbReference>
<dbReference type="Pfam" id="PF00665">
    <property type="entry name" value="rve"/>
    <property type="match status" value="1"/>
</dbReference>
<dbReference type="PANTHER" id="PTHR35004">
    <property type="entry name" value="TRANSPOSASE RV3428C-RELATED"/>
    <property type="match status" value="1"/>
</dbReference>
<dbReference type="InterPro" id="IPR012337">
    <property type="entry name" value="RNaseH-like_sf"/>
</dbReference>
<evidence type="ECO:0000313" key="2">
    <source>
        <dbReference type="EMBL" id="RAJ19095.1"/>
    </source>
</evidence>
<reference evidence="2 3" key="1">
    <citation type="submission" date="2018-06" db="EMBL/GenBank/DDBJ databases">
        <title>Genomic Encyclopedia of Archaeal and Bacterial Type Strains, Phase II (KMG-II): from individual species to whole genera.</title>
        <authorList>
            <person name="Goeker M."/>
        </authorList>
    </citation>
    <scope>NUCLEOTIDE SEQUENCE [LARGE SCALE GENOMIC DNA]</scope>
    <source>
        <strain evidence="2 3">DSM 14825</strain>
    </source>
</reference>
<dbReference type="Proteomes" id="UP000249754">
    <property type="component" value="Unassembled WGS sequence"/>
</dbReference>
<dbReference type="NCBIfam" id="NF033546">
    <property type="entry name" value="transpos_IS21"/>
    <property type="match status" value="1"/>
</dbReference>
<dbReference type="AlphaFoldDB" id="A0A327RRP5"/>
<dbReference type="InterPro" id="IPR001584">
    <property type="entry name" value="Integrase_cat-core"/>
</dbReference>
<gene>
    <name evidence="2" type="ORF">LY11_05325</name>
</gene>
<dbReference type="GO" id="GO:0003676">
    <property type="term" value="F:nucleic acid binding"/>
    <property type="evidence" value="ECO:0007669"/>
    <property type="project" value="InterPro"/>
</dbReference>
<dbReference type="InterPro" id="IPR036397">
    <property type="entry name" value="RNaseH_sf"/>
</dbReference>
<dbReference type="PANTHER" id="PTHR35004:SF8">
    <property type="entry name" value="TRANSPOSASE RV3428C-RELATED"/>
    <property type="match status" value="1"/>
</dbReference>
<feature type="non-terminal residue" evidence="2">
    <location>
        <position position="327"/>
    </location>
</feature>